<organism evidence="2 3">
    <name type="scientific">Leuconostoc suionicum</name>
    <dbReference type="NCBI Taxonomy" id="1511761"/>
    <lineage>
        <taxon>Bacteria</taxon>
        <taxon>Bacillati</taxon>
        <taxon>Bacillota</taxon>
        <taxon>Bacilli</taxon>
        <taxon>Lactobacillales</taxon>
        <taxon>Lactobacillaceae</taxon>
        <taxon>Leuconostoc</taxon>
    </lineage>
</organism>
<dbReference type="EMBL" id="OKQU01000002">
    <property type="protein sequence ID" value="SPE09236.1"/>
    <property type="molecule type" value="Genomic_DNA"/>
</dbReference>
<dbReference type="RefSeq" id="WP_105299733.1">
    <property type="nucleotide sequence ID" value="NZ_JASDEF010000007.1"/>
</dbReference>
<dbReference type="NCBIfam" id="TIGR03711">
    <property type="entry name" value="acc_sec_asp3"/>
    <property type="match status" value="1"/>
</dbReference>
<reference evidence="1 4" key="1">
    <citation type="submission" date="2018-02" db="EMBL/GenBank/DDBJ databases">
        <authorList>
            <person name="Rodrigo-Torres L."/>
            <person name="Arahal R. D."/>
            <person name="Lucena T."/>
        </authorList>
    </citation>
    <scope>NUCLEOTIDE SEQUENCE [LARGE SCALE GENOMIC DNA]</scope>
    <source>
        <strain evidence="1 4">CECT 8486</strain>
    </source>
</reference>
<dbReference type="GO" id="GO:0015031">
    <property type="term" value="P:protein transport"/>
    <property type="evidence" value="ECO:0007669"/>
    <property type="project" value="InterPro"/>
</dbReference>
<keyword evidence="4" id="KW-1185">Reference proteome</keyword>
<evidence type="ECO:0000313" key="4">
    <source>
        <dbReference type="Proteomes" id="UP000239237"/>
    </source>
</evidence>
<evidence type="ECO:0000313" key="3">
    <source>
        <dbReference type="Proteomes" id="UP000237923"/>
    </source>
</evidence>
<sequence>MQYQIYWTPNTELLGLQGATVDFRSLNEVYYENHFLPSGEVVARWHSTYKRMSGQPVVKADLPQLSHGETYVMERHIDASDRMFAYLVVTFFDQQYQPIATFSENTERLLINTPDEYAFYVIDLVSAGSGHFTFHNFDIRKKRAGILRENDQEIAPQLYTYLHQPEKVTSKVLRVIFSEPEEAVTDYVTQKIKTTQQAVLFVASGALKAGYYRQLELISAIKTVRKQVKAHSLEFVGYGPISSYAALYYQQQIKKSVAIISEDILLSPGKSEWTIERSVDGVSYLTSSIMPNTQLDLIISHPKYERLETLTYETPTPEEYEQQLLYEASHPKPGAFSKLFGQKNK</sequence>
<proteinExistence type="predicted"/>
<dbReference type="EMBL" id="OKQR01000002">
    <property type="protein sequence ID" value="SPD93580.1"/>
    <property type="molecule type" value="Genomic_DNA"/>
</dbReference>
<dbReference type="Pfam" id="PF15432">
    <property type="entry name" value="Sec-ASP3"/>
    <property type="match status" value="1"/>
</dbReference>
<dbReference type="AlphaFoldDB" id="A0A2N9KEH6"/>
<evidence type="ECO:0000313" key="2">
    <source>
        <dbReference type="EMBL" id="SPE09236.1"/>
    </source>
</evidence>
<protein>
    <submittedName>
        <fullName evidence="2">Accessory Sec system protein Asp3</fullName>
    </submittedName>
</protein>
<name>A0A2N9KEH6_9LACO</name>
<evidence type="ECO:0000313" key="1">
    <source>
        <dbReference type="EMBL" id="SPD93580.1"/>
    </source>
</evidence>
<reference evidence="2 3" key="2">
    <citation type="submission" date="2018-02" db="EMBL/GenBank/DDBJ databases">
        <authorList>
            <person name="Cohen D.B."/>
            <person name="Kent A.D."/>
        </authorList>
    </citation>
    <scope>NUCLEOTIDE SEQUENCE [LARGE SCALE GENOMIC DNA]</scope>
    <source>
        <strain evidence="2 3">CECT 9216</strain>
    </source>
</reference>
<dbReference type="Proteomes" id="UP000239237">
    <property type="component" value="Unassembled WGS sequence"/>
</dbReference>
<dbReference type="Proteomes" id="UP000237923">
    <property type="component" value="Unassembled WGS sequence"/>
</dbReference>
<gene>
    <name evidence="2" type="primary">asp3</name>
    <name evidence="1" type="ORF">LES8486_01236</name>
    <name evidence="2" type="ORF">LES9216_01383</name>
</gene>
<dbReference type="InterPro" id="IPR022259">
    <property type="entry name" value="Acessory_Sec_prot_Asp3"/>
</dbReference>
<accession>A0A2N9KEH6</accession>